<organism evidence="2 3">
    <name type="scientific">Pelosinus fermentans B4</name>
    <dbReference type="NCBI Taxonomy" id="1149862"/>
    <lineage>
        <taxon>Bacteria</taxon>
        <taxon>Bacillati</taxon>
        <taxon>Bacillota</taxon>
        <taxon>Negativicutes</taxon>
        <taxon>Selenomonadales</taxon>
        <taxon>Sporomusaceae</taxon>
        <taxon>Pelosinus</taxon>
    </lineage>
</organism>
<dbReference type="PATRIC" id="fig|1149862.3.peg.1800"/>
<protein>
    <submittedName>
        <fullName evidence="2">Regulatory protein MarR</fullName>
    </submittedName>
</protein>
<dbReference type="SMART" id="SM00347">
    <property type="entry name" value="HTH_MARR"/>
    <property type="match status" value="1"/>
</dbReference>
<dbReference type="GO" id="GO:0006950">
    <property type="term" value="P:response to stress"/>
    <property type="evidence" value="ECO:0007669"/>
    <property type="project" value="TreeGrafter"/>
</dbReference>
<proteinExistence type="predicted"/>
<dbReference type="Pfam" id="PF12802">
    <property type="entry name" value="MarR_2"/>
    <property type="match status" value="1"/>
</dbReference>
<sequence>MAKDDMVIPILEALWLAKKALECMPELPKDMKPSHIRVLDVIYKKYNQNGSVRVTDVSMAMQITKPSITKLINELVDIGTVKKTMADDDKRIVLVEPTSFGKECVQKYVLDYHAKLADYFSEFDQGKYLSMIETVEFIYQSMKEVSEKKSDGF</sequence>
<gene>
    <name evidence="2" type="ORF">FB4_0377</name>
</gene>
<dbReference type="PANTHER" id="PTHR33164:SF101">
    <property type="entry name" value="TRANSCRIPTIONAL REPRESSOR MPRA"/>
    <property type="match status" value="1"/>
</dbReference>
<dbReference type="InterPro" id="IPR000835">
    <property type="entry name" value="HTH_MarR-typ"/>
</dbReference>
<dbReference type="AlphaFoldDB" id="I9B164"/>
<reference evidence="2 3" key="1">
    <citation type="journal article" date="2012" name="J. Bacteriol.">
        <title>Draft Genome Sequences for Two Metal-Reducing Pelosinus fermentans Strains Isolated from a Cr(VI)-Contaminated Site and for Type Strain R7.</title>
        <authorList>
            <person name="Brown S.D."/>
            <person name="Podar M."/>
            <person name="Klingeman D.M."/>
            <person name="Johnson C.M."/>
            <person name="Yang Z.K."/>
            <person name="Utturkar S.M."/>
            <person name="Land M.L."/>
            <person name="Mosher J.J."/>
            <person name="Hurt R.A.Jr."/>
            <person name="Phelps T.J."/>
            <person name="Palumbo A.V."/>
            <person name="Arkin A.P."/>
            <person name="Hazen T.C."/>
            <person name="Elias D.A."/>
        </authorList>
    </citation>
    <scope>NUCLEOTIDE SEQUENCE [LARGE SCALE GENOMIC DNA]</scope>
    <source>
        <strain evidence="2 3">B4</strain>
    </source>
</reference>
<dbReference type="InterPro" id="IPR036390">
    <property type="entry name" value="WH_DNA-bd_sf"/>
</dbReference>
<dbReference type="OrthoDB" id="3237136at2"/>
<name>I9B164_9FIRM</name>
<dbReference type="Proteomes" id="UP000004324">
    <property type="component" value="Unassembled WGS sequence"/>
</dbReference>
<comment type="caution">
    <text evidence="2">The sequence shown here is derived from an EMBL/GenBank/DDBJ whole genome shotgun (WGS) entry which is preliminary data.</text>
</comment>
<feature type="domain" description="HTH marR-type" evidence="1">
    <location>
        <begin position="1"/>
        <end position="140"/>
    </location>
</feature>
<evidence type="ECO:0000313" key="3">
    <source>
        <dbReference type="Proteomes" id="UP000004324"/>
    </source>
</evidence>
<dbReference type="SUPFAM" id="SSF46785">
    <property type="entry name" value="Winged helix' DNA-binding domain"/>
    <property type="match status" value="1"/>
</dbReference>
<dbReference type="PANTHER" id="PTHR33164">
    <property type="entry name" value="TRANSCRIPTIONAL REGULATOR, MARR FAMILY"/>
    <property type="match status" value="1"/>
</dbReference>
<dbReference type="EMBL" id="AKVJ01000022">
    <property type="protein sequence ID" value="EIW18852.1"/>
    <property type="molecule type" value="Genomic_DNA"/>
</dbReference>
<dbReference type="RefSeq" id="WP_007933258.1">
    <property type="nucleotide sequence ID" value="NZ_AKVJ01000022.1"/>
</dbReference>
<dbReference type="PROSITE" id="PS50995">
    <property type="entry name" value="HTH_MARR_2"/>
    <property type="match status" value="1"/>
</dbReference>
<evidence type="ECO:0000259" key="1">
    <source>
        <dbReference type="PROSITE" id="PS50995"/>
    </source>
</evidence>
<dbReference type="GO" id="GO:0003700">
    <property type="term" value="F:DNA-binding transcription factor activity"/>
    <property type="evidence" value="ECO:0007669"/>
    <property type="project" value="InterPro"/>
</dbReference>
<accession>I9B164</accession>
<dbReference type="Gene3D" id="1.10.10.10">
    <property type="entry name" value="Winged helix-like DNA-binding domain superfamily/Winged helix DNA-binding domain"/>
    <property type="match status" value="1"/>
</dbReference>
<keyword evidence="3" id="KW-1185">Reference proteome</keyword>
<evidence type="ECO:0000313" key="2">
    <source>
        <dbReference type="EMBL" id="EIW18852.1"/>
    </source>
</evidence>
<dbReference type="InterPro" id="IPR036388">
    <property type="entry name" value="WH-like_DNA-bd_sf"/>
</dbReference>
<dbReference type="InterPro" id="IPR039422">
    <property type="entry name" value="MarR/SlyA-like"/>
</dbReference>